<organism evidence="1">
    <name type="scientific">uncultured Caudovirales phage</name>
    <dbReference type="NCBI Taxonomy" id="2100421"/>
    <lineage>
        <taxon>Viruses</taxon>
        <taxon>Duplodnaviria</taxon>
        <taxon>Heunggongvirae</taxon>
        <taxon>Uroviricota</taxon>
        <taxon>Caudoviricetes</taxon>
        <taxon>Peduoviridae</taxon>
        <taxon>Maltschvirus</taxon>
        <taxon>Maltschvirus maltsch</taxon>
    </lineage>
</organism>
<gene>
    <name evidence="1" type="ORF">UFOVP811_25</name>
</gene>
<dbReference type="EMBL" id="LR796748">
    <property type="protein sequence ID" value="CAB4163395.1"/>
    <property type="molecule type" value="Genomic_DNA"/>
</dbReference>
<accession>A0A6J5P2I0</accession>
<proteinExistence type="predicted"/>
<protein>
    <submittedName>
        <fullName evidence="1">Uncharacterized protein</fullName>
    </submittedName>
</protein>
<name>A0A6J5P2I0_9CAUD</name>
<evidence type="ECO:0000313" key="1">
    <source>
        <dbReference type="EMBL" id="CAB4163395.1"/>
    </source>
</evidence>
<sequence>MADISQLSDEQLISLLQQTEPERPPASGFESRFTDVTGYLNPKQLGDTPKEILDTAVAEGLISPTYTPADDATDEFSTAWRTYQQEMAPSAAGAAFRGATRAIIPTLGGIAGGAAGSVVPVPGAAIVGGMAGAMAGSALQEKMMPMSTEEQAQAQFDVASRGTRYSRMAGEVIPQFLVARPAVSTIGKALAGDVAAAKSLAVGAGFGAGTSLAGSAAQGELPDLERLAFDTITGAALEPSRLGQKLFDRTARQEIAAQQAATNVMGKFVKNKPQAIADLAAAGELAGEGVRPLSGDVVGDEGFLGLQQALRNREAELRNIDQASAEALAKGVDVTLEPTALSPLRTQEIFAAQNEGMLARAQEAYDGLMRQGDTASANIMRQAQGLADEQMTLVNDGVKAAEHGNATIALLLQRAESEIAQRRGDQTESGKVVSNALKAEEGEAYQGAKELWTKLNKLGVVTDFANARNAVKQIKKEVSLNDPPAEVLSLLEKYKNPKKKVPVDKLITAIQEVGSAQAQQLGPGGNKNTARLLGKFKDALDADLDALGNISSEVKEAKAAWKVYADKYLNKASGQVLARKSNVEPSQTIEAYATSVEGLQQLRSAASNRKDVVTAVGDWIYGQMLDSVRGNPSLEAIQGWVNGKTGRMLLDVFPEVYQSKIAPELAALASAEKQLEFSEVAIAKAKEIAAEKGAVTTKQLQQATVKAETAKARIQEPAQIKLQDAKKAVQSSQAAAYIGAAPEAAIGKVINSENAAVYMTELVARAAQDESGQAIEGLKNALKNYLNVAVRRPGEVASTKNTLKPLVTADLSLSPALLNEYFREGGSQRAAIEILLGKDSKELQALDKARKQVEMYARRRRAAGGQSVTSLNQMLAGDLDVSLAETTLGVLGRLTSSVMPMELKRVTGVMSDLTDVFRTIWRGDVAKKAQGMLVNAMIDPQAAIELLRPLDRQSLPRIKSWLRVYPQSGASLPFNEINTNEQQLPSGTVTTDNFTGYRIVQTGKNSFKLYNDRKQLEGIFTSGNDARRAAVRKAFGSK</sequence>
<reference evidence="1" key="1">
    <citation type="submission" date="2020-04" db="EMBL/GenBank/DDBJ databases">
        <authorList>
            <person name="Chiriac C."/>
            <person name="Salcher M."/>
            <person name="Ghai R."/>
            <person name="Kavagutti S V."/>
        </authorList>
    </citation>
    <scope>NUCLEOTIDE SEQUENCE</scope>
</reference>